<dbReference type="EMBL" id="PXOA01000353">
    <property type="protein sequence ID" value="RFU76389.1"/>
    <property type="molecule type" value="Genomic_DNA"/>
</dbReference>
<evidence type="ECO:0000313" key="3">
    <source>
        <dbReference type="Proteomes" id="UP000266272"/>
    </source>
</evidence>
<comment type="caution">
    <text evidence="2">The sequence shown here is derived from an EMBL/GenBank/DDBJ whole genome shotgun (WGS) entry which is preliminary data.</text>
</comment>
<dbReference type="AlphaFoldDB" id="A0A395NK46"/>
<name>A0A395NK46_TRIAR</name>
<dbReference type="Proteomes" id="UP000266272">
    <property type="component" value="Unassembled WGS sequence"/>
</dbReference>
<gene>
    <name evidence="2" type="ORF">TARUN_5831</name>
</gene>
<sequence length="176" mass="19186">MSDSYADAVMGEAYANAFVDSYVDAAMGDNYVDTEMTDAYVDTEMMDAFLDSLEEAHNRNPELARSRSPSVYLKDDRFEPYLVFVEGENILGIPYMGCVRSPDDVVDGCFTGPIHPNYRGSLRSTAARCHWQGPVGCLTDLPNSTVTSRIMLAAAGSFSIPLFALCMASSSALFSL</sequence>
<keyword evidence="1" id="KW-1133">Transmembrane helix</keyword>
<evidence type="ECO:0000256" key="1">
    <source>
        <dbReference type="SAM" id="Phobius"/>
    </source>
</evidence>
<keyword evidence="1" id="KW-0472">Membrane</keyword>
<reference evidence="2 3" key="1">
    <citation type="journal article" date="2018" name="PLoS Pathog.">
        <title>Evolution of structural diversity of trichothecenes, a family of toxins produced by plant pathogenic and entomopathogenic fungi.</title>
        <authorList>
            <person name="Proctor R.H."/>
            <person name="McCormick S.P."/>
            <person name="Kim H.S."/>
            <person name="Cardoza R.E."/>
            <person name="Stanley A.M."/>
            <person name="Lindo L."/>
            <person name="Kelly A."/>
            <person name="Brown D.W."/>
            <person name="Lee T."/>
            <person name="Vaughan M.M."/>
            <person name="Alexander N.J."/>
            <person name="Busman M."/>
            <person name="Gutierrez S."/>
        </authorList>
    </citation>
    <scope>NUCLEOTIDE SEQUENCE [LARGE SCALE GENOMIC DNA]</scope>
    <source>
        <strain evidence="2 3">IBT 40837</strain>
    </source>
</reference>
<protein>
    <submittedName>
        <fullName evidence="2">Uncharacterized protein</fullName>
    </submittedName>
</protein>
<evidence type="ECO:0000313" key="2">
    <source>
        <dbReference type="EMBL" id="RFU76389.1"/>
    </source>
</evidence>
<keyword evidence="1" id="KW-0812">Transmembrane</keyword>
<organism evidence="2 3">
    <name type="scientific">Trichoderma arundinaceum</name>
    <dbReference type="NCBI Taxonomy" id="490622"/>
    <lineage>
        <taxon>Eukaryota</taxon>
        <taxon>Fungi</taxon>
        <taxon>Dikarya</taxon>
        <taxon>Ascomycota</taxon>
        <taxon>Pezizomycotina</taxon>
        <taxon>Sordariomycetes</taxon>
        <taxon>Hypocreomycetidae</taxon>
        <taxon>Hypocreales</taxon>
        <taxon>Hypocreaceae</taxon>
        <taxon>Trichoderma</taxon>
    </lineage>
</organism>
<keyword evidence="3" id="KW-1185">Reference proteome</keyword>
<accession>A0A395NK46</accession>
<proteinExistence type="predicted"/>
<feature type="transmembrane region" description="Helical" evidence="1">
    <location>
        <begin position="150"/>
        <end position="174"/>
    </location>
</feature>